<dbReference type="PROSITE" id="PS51352">
    <property type="entry name" value="THIOREDOXIN_2"/>
    <property type="match status" value="1"/>
</dbReference>
<proteinExistence type="predicted"/>
<dbReference type="KEGG" id="llh:I41_34830"/>
<protein>
    <submittedName>
        <fullName evidence="4">Thioredoxin-like protein</fullName>
    </submittedName>
</protein>
<organism evidence="4 5">
    <name type="scientific">Lacipirellula limnantheis</name>
    <dbReference type="NCBI Taxonomy" id="2528024"/>
    <lineage>
        <taxon>Bacteria</taxon>
        <taxon>Pseudomonadati</taxon>
        <taxon>Planctomycetota</taxon>
        <taxon>Planctomycetia</taxon>
        <taxon>Pirellulales</taxon>
        <taxon>Lacipirellulaceae</taxon>
        <taxon>Lacipirellula</taxon>
    </lineage>
</organism>
<keyword evidence="5" id="KW-1185">Reference proteome</keyword>
<evidence type="ECO:0000313" key="4">
    <source>
        <dbReference type="EMBL" id="QDT74288.1"/>
    </source>
</evidence>
<dbReference type="SUPFAM" id="SSF52833">
    <property type="entry name" value="Thioredoxin-like"/>
    <property type="match status" value="1"/>
</dbReference>
<dbReference type="EMBL" id="CP036339">
    <property type="protein sequence ID" value="QDT74288.1"/>
    <property type="molecule type" value="Genomic_DNA"/>
</dbReference>
<dbReference type="Proteomes" id="UP000317909">
    <property type="component" value="Chromosome"/>
</dbReference>
<reference evidence="4 5" key="1">
    <citation type="submission" date="2019-02" db="EMBL/GenBank/DDBJ databases">
        <title>Deep-cultivation of Planctomycetes and their phenomic and genomic characterization uncovers novel biology.</title>
        <authorList>
            <person name="Wiegand S."/>
            <person name="Jogler M."/>
            <person name="Boedeker C."/>
            <person name="Pinto D."/>
            <person name="Vollmers J."/>
            <person name="Rivas-Marin E."/>
            <person name="Kohn T."/>
            <person name="Peeters S.H."/>
            <person name="Heuer A."/>
            <person name="Rast P."/>
            <person name="Oberbeckmann S."/>
            <person name="Bunk B."/>
            <person name="Jeske O."/>
            <person name="Meyerdierks A."/>
            <person name="Storesund J.E."/>
            <person name="Kallscheuer N."/>
            <person name="Luecker S."/>
            <person name="Lage O.M."/>
            <person name="Pohl T."/>
            <person name="Merkel B.J."/>
            <person name="Hornburger P."/>
            <person name="Mueller R.-W."/>
            <person name="Bruemmer F."/>
            <person name="Labrenz M."/>
            <person name="Spormann A.M."/>
            <person name="Op den Camp H."/>
            <person name="Overmann J."/>
            <person name="Amann R."/>
            <person name="Jetten M.S.M."/>
            <person name="Mascher T."/>
            <person name="Medema M.H."/>
            <person name="Devos D.P."/>
            <person name="Kaster A.-K."/>
            <person name="Ovreas L."/>
            <person name="Rohde M."/>
            <person name="Galperin M.Y."/>
            <person name="Jogler C."/>
        </authorList>
    </citation>
    <scope>NUCLEOTIDE SEQUENCE [LARGE SCALE GENOMIC DNA]</scope>
    <source>
        <strain evidence="4 5">I41</strain>
    </source>
</reference>
<accession>A0A517U0Y2</accession>
<keyword evidence="2" id="KW-0676">Redox-active center</keyword>
<dbReference type="InterPro" id="IPR051099">
    <property type="entry name" value="AGR/TXD"/>
</dbReference>
<feature type="domain" description="Thioredoxin" evidence="3">
    <location>
        <begin position="2"/>
        <end position="130"/>
    </location>
</feature>
<dbReference type="Gene3D" id="3.40.30.10">
    <property type="entry name" value="Glutaredoxin"/>
    <property type="match status" value="1"/>
</dbReference>
<sequence length="141" mass="15470">MGPDGVPATILDARMVTQRGAITFVKGWDVGRRVAAERRQPALVFFTAHWCTYCRKMEGTTFTDPAVAHLATQFVCVLVDADEEPAVCQRLQLSGYPTLEMFSPTGTSLGRLTGWQGAPALAQSLQAALQRHALLEQPLRR</sequence>
<evidence type="ECO:0000313" key="5">
    <source>
        <dbReference type="Proteomes" id="UP000317909"/>
    </source>
</evidence>
<dbReference type="PANTHER" id="PTHR15337">
    <property type="entry name" value="ANTERIOR GRADIENT PROTEIN-RELATED"/>
    <property type="match status" value="1"/>
</dbReference>
<gene>
    <name evidence="4" type="ORF">I41_34830</name>
</gene>
<evidence type="ECO:0000259" key="3">
    <source>
        <dbReference type="PROSITE" id="PS51352"/>
    </source>
</evidence>
<evidence type="ECO:0000256" key="1">
    <source>
        <dbReference type="ARBA" id="ARBA00022729"/>
    </source>
</evidence>
<dbReference type="PROSITE" id="PS00194">
    <property type="entry name" value="THIOREDOXIN_1"/>
    <property type="match status" value="1"/>
</dbReference>
<evidence type="ECO:0000256" key="2">
    <source>
        <dbReference type="ARBA" id="ARBA00023284"/>
    </source>
</evidence>
<dbReference type="CDD" id="cd02947">
    <property type="entry name" value="TRX_family"/>
    <property type="match status" value="1"/>
</dbReference>
<dbReference type="AlphaFoldDB" id="A0A517U0Y2"/>
<dbReference type="PANTHER" id="PTHR15337:SF11">
    <property type="entry name" value="THIOREDOXIN DOMAIN-CONTAINING PROTEIN"/>
    <property type="match status" value="1"/>
</dbReference>
<dbReference type="InterPro" id="IPR036249">
    <property type="entry name" value="Thioredoxin-like_sf"/>
</dbReference>
<name>A0A517U0Y2_9BACT</name>
<dbReference type="InterPro" id="IPR013766">
    <property type="entry name" value="Thioredoxin_domain"/>
</dbReference>
<dbReference type="Pfam" id="PF13899">
    <property type="entry name" value="Thioredoxin_7"/>
    <property type="match status" value="1"/>
</dbReference>
<dbReference type="InterPro" id="IPR017937">
    <property type="entry name" value="Thioredoxin_CS"/>
</dbReference>
<keyword evidence="1" id="KW-0732">Signal</keyword>